<dbReference type="GO" id="GO:0016836">
    <property type="term" value="F:hydro-lyase activity"/>
    <property type="evidence" value="ECO:0007669"/>
    <property type="project" value="UniProtKB-ARBA"/>
</dbReference>
<keyword evidence="6" id="KW-1185">Reference proteome</keyword>
<dbReference type="PROSITE" id="PS00166">
    <property type="entry name" value="ENOYL_COA_HYDRATASE"/>
    <property type="match status" value="1"/>
</dbReference>
<evidence type="ECO:0000313" key="4">
    <source>
        <dbReference type="EMBL" id="GLV14240.1"/>
    </source>
</evidence>
<dbReference type="EMBL" id="FNOJ01000019">
    <property type="protein sequence ID" value="SDW89053.1"/>
    <property type="molecule type" value="Genomic_DNA"/>
</dbReference>
<dbReference type="Gene3D" id="3.90.226.10">
    <property type="entry name" value="2-enoyl-CoA Hydratase, Chain A, domain 1"/>
    <property type="match status" value="1"/>
</dbReference>
<dbReference type="EMBL" id="BSRA01000010">
    <property type="protein sequence ID" value="GLV14240.1"/>
    <property type="molecule type" value="Genomic_DNA"/>
</dbReference>
<dbReference type="STRING" id="89784.SAMN04489725_1192"/>
<dbReference type="Proteomes" id="UP001157137">
    <property type="component" value="Unassembled WGS sequence"/>
</dbReference>
<reference evidence="6" key="1">
    <citation type="submission" date="2016-10" db="EMBL/GenBank/DDBJ databases">
        <authorList>
            <person name="Varghese N."/>
        </authorList>
    </citation>
    <scope>NUCLEOTIDE SEQUENCE [LARGE SCALE GENOMIC DNA]</scope>
    <source>
        <strain evidence="6">DSM 12489</strain>
    </source>
</reference>
<dbReference type="PANTHER" id="PTHR11941">
    <property type="entry name" value="ENOYL-COA HYDRATASE-RELATED"/>
    <property type="match status" value="1"/>
</dbReference>
<dbReference type="SUPFAM" id="SSF52096">
    <property type="entry name" value="ClpP/crotonase"/>
    <property type="match status" value="1"/>
</dbReference>
<dbReference type="Proteomes" id="UP000182589">
    <property type="component" value="Unassembled WGS sequence"/>
</dbReference>
<dbReference type="GO" id="GO:0006635">
    <property type="term" value="P:fatty acid beta-oxidation"/>
    <property type="evidence" value="ECO:0007669"/>
    <property type="project" value="TreeGrafter"/>
</dbReference>
<organism evidence="5 6">
    <name type="scientific">Alicyclobacillus hesperidum</name>
    <dbReference type="NCBI Taxonomy" id="89784"/>
    <lineage>
        <taxon>Bacteria</taxon>
        <taxon>Bacillati</taxon>
        <taxon>Bacillota</taxon>
        <taxon>Bacilli</taxon>
        <taxon>Bacillales</taxon>
        <taxon>Alicyclobacillaceae</taxon>
        <taxon>Alicyclobacillus</taxon>
    </lineage>
</organism>
<gene>
    <name evidence="4" type="ORF">Heshes_19240</name>
    <name evidence="5" type="ORF">SAMN04489725_1192</name>
</gene>
<reference evidence="5" key="2">
    <citation type="submission" date="2016-10" db="EMBL/GenBank/DDBJ databases">
        <authorList>
            <person name="de Groot N.N."/>
        </authorList>
    </citation>
    <scope>NUCLEOTIDE SEQUENCE [LARGE SCALE GENOMIC DNA]</scope>
    <source>
        <strain evidence="5">DSM 12489</strain>
    </source>
</reference>
<evidence type="ECO:0000256" key="1">
    <source>
        <dbReference type="ARBA" id="ARBA00005254"/>
    </source>
</evidence>
<evidence type="ECO:0000313" key="5">
    <source>
        <dbReference type="EMBL" id="SDW89053.1"/>
    </source>
</evidence>
<name>A0A1H2X829_9BACL</name>
<dbReference type="PANTHER" id="PTHR11941:SF54">
    <property type="entry name" value="ENOYL-COA HYDRATASE, MITOCHONDRIAL"/>
    <property type="match status" value="1"/>
</dbReference>
<accession>A0A1H2X829</accession>
<protein>
    <submittedName>
        <fullName evidence="4">3-hydroxybutyryl-CoA dehydratase</fullName>
    </submittedName>
    <submittedName>
        <fullName evidence="5">Enoyl-CoA hydratase</fullName>
    </submittedName>
</protein>
<sequence>MEASFISWRVESEVGVLTLNRPQSRNALSRAVLSELGAHLAMLVGNSEVRALVIRGEGKMFCAGADIGEMQGLSPAEAESFARLGQRIFSALEQLPIPVVALVHGGAFGGGLELALACDIRFAATGTQFALPEVGLGINPGFGGTFRLPRTIGLGRALPMMLLGERITADEALTYGLVSRVVPEEELVMAGMELAKRLAGQSASAVAAIKRLAYLGAGSDPQRAQTLEAAQFGLCFATPDAREGMAAFREKRKPEFGGSKPM</sequence>
<dbReference type="InterPro" id="IPR029045">
    <property type="entry name" value="ClpP/crotonase-like_dom_sf"/>
</dbReference>
<dbReference type="RefSeq" id="WP_006445930.1">
    <property type="nucleotide sequence ID" value="NZ_BSRA01000010.1"/>
</dbReference>
<dbReference type="Pfam" id="PF00378">
    <property type="entry name" value="ECH_1"/>
    <property type="match status" value="1"/>
</dbReference>
<dbReference type="CDD" id="cd06558">
    <property type="entry name" value="crotonase-like"/>
    <property type="match status" value="1"/>
</dbReference>
<evidence type="ECO:0000256" key="3">
    <source>
        <dbReference type="RuleBase" id="RU003707"/>
    </source>
</evidence>
<dbReference type="FunFam" id="3.90.226.10:FF:000009">
    <property type="entry name" value="Carnitinyl-CoA dehydratase"/>
    <property type="match status" value="1"/>
</dbReference>
<evidence type="ECO:0000256" key="2">
    <source>
        <dbReference type="ARBA" id="ARBA00023239"/>
    </source>
</evidence>
<comment type="similarity">
    <text evidence="1 3">Belongs to the enoyl-CoA hydratase/isomerase family.</text>
</comment>
<dbReference type="InterPro" id="IPR018376">
    <property type="entry name" value="Enoyl-CoA_hyd/isom_CS"/>
</dbReference>
<dbReference type="AlphaFoldDB" id="A0A1H2X829"/>
<evidence type="ECO:0000313" key="6">
    <source>
        <dbReference type="Proteomes" id="UP000182589"/>
    </source>
</evidence>
<keyword evidence="2" id="KW-0456">Lyase</keyword>
<dbReference type="FunFam" id="1.10.12.10:FF:000001">
    <property type="entry name" value="Probable enoyl-CoA hydratase, mitochondrial"/>
    <property type="match status" value="1"/>
</dbReference>
<proteinExistence type="inferred from homology"/>
<reference evidence="4" key="3">
    <citation type="submission" date="2023-02" db="EMBL/GenBank/DDBJ databases">
        <title>Proposal of a novel subspecies: Alicyclobacillus hesperidum subspecies aegle.</title>
        <authorList>
            <person name="Goto K."/>
            <person name="Fujii T."/>
            <person name="Yasui K."/>
            <person name="Mochida K."/>
            <person name="Kato-Tanaka Y."/>
            <person name="Morohoshi S."/>
            <person name="An S.Y."/>
            <person name="Kasai H."/>
            <person name="Yokota A."/>
        </authorList>
    </citation>
    <scope>NUCLEOTIDE SEQUENCE</scope>
    <source>
        <strain evidence="4">DSM 12766</strain>
    </source>
</reference>
<dbReference type="InterPro" id="IPR001753">
    <property type="entry name" value="Enoyl-CoA_hydra/iso"/>
</dbReference>